<gene>
    <name evidence="2" type="ORF">J07HQW2_00663</name>
</gene>
<protein>
    <submittedName>
        <fullName evidence="2">Uncharacterized protein</fullName>
    </submittedName>
</protein>
<keyword evidence="1" id="KW-0472">Membrane</keyword>
<reference evidence="2 3" key="1">
    <citation type="journal article" date="2013" name="PLoS ONE">
        <title>Assembly-driven community genomics of a hypersaline microbial ecosystem.</title>
        <authorList>
            <person name="Podell S."/>
            <person name="Ugalde J.A."/>
            <person name="Narasingarao P."/>
            <person name="Banfield J.F."/>
            <person name="Heidelberg K.B."/>
            <person name="Allen E.E."/>
        </authorList>
    </citation>
    <scope>NUCLEOTIDE SEQUENCE [LARGE SCALE GENOMIC DNA]</scope>
    <source>
        <strain evidence="3">J07HQW2</strain>
    </source>
</reference>
<dbReference type="AlphaFoldDB" id="U1MV01"/>
<evidence type="ECO:0000313" key="2">
    <source>
        <dbReference type="EMBL" id="ERG94229.1"/>
    </source>
</evidence>
<accession>U1MV01</accession>
<dbReference type="EMBL" id="KE356561">
    <property type="protein sequence ID" value="ERG94229.1"/>
    <property type="molecule type" value="Genomic_DNA"/>
</dbReference>
<name>U1MV01_9EURY</name>
<sequence>MLGLQLLAIVILEPSDYPSLSAYVWVARFLSVGFFISLAIAIVGLYFDIIYVAESSDWKPSMWYSLMFFMPVVGVIIGLYYLYRRSLYVGLSLAPSPQA</sequence>
<feature type="transmembrane region" description="Helical" evidence="1">
    <location>
        <begin position="63"/>
        <end position="83"/>
    </location>
</feature>
<evidence type="ECO:0000313" key="3">
    <source>
        <dbReference type="Proteomes" id="UP000030710"/>
    </source>
</evidence>
<feature type="transmembrane region" description="Helical" evidence="1">
    <location>
        <begin position="31"/>
        <end position="51"/>
    </location>
</feature>
<keyword evidence="1" id="KW-0812">Transmembrane</keyword>
<proteinExistence type="predicted"/>
<evidence type="ECO:0000256" key="1">
    <source>
        <dbReference type="SAM" id="Phobius"/>
    </source>
</evidence>
<dbReference type="Proteomes" id="UP000030710">
    <property type="component" value="Unassembled WGS sequence"/>
</dbReference>
<organism evidence="2 3">
    <name type="scientific">Haloquadratum walsbyi J07HQW2</name>
    <dbReference type="NCBI Taxonomy" id="1238425"/>
    <lineage>
        <taxon>Archaea</taxon>
        <taxon>Methanobacteriati</taxon>
        <taxon>Methanobacteriota</taxon>
        <taxon>Stenosarchaea group</taxon>
        <taxon>Halobacteria</taxon>
        <taxon>Halobacteriales</taxon>
        <taxon>Haloferacaceae</taxon>
        <taxon>Haloquadratum</taxon>
    </lineage>
</organism>
<keyword evidence="1" id="KW-1133">Transmembrane helix</keyword>
<dbReference type="HOGENOM" id="CLU_161119_0_0_2"/>